<dbReference type="SMART" id="SM00248">
    <property type="entry name" value="ANK"/>
    <property type="match status" value="3"/>
</dbReference>
<evidence type="ECO:0000256" key="1">
    <source>
        <dbReference type="ARBA" id="ARBA00022737"/>
    </source>
</evidence>
<dbReference type="OrthoDB" id="4772757at2759"/>
<keyword evidence="1" id="KW-0677">Repeat</keyword>
<feature type="repeat" description="ANK" evidence="3">
    <location>
        <begin position="32"/>
        <end position="64"/>
    </location>
</feature>
<dbReference type="EMBL" id="ML994143">
    <property type="protein sequence ID" value="KAF2198442.1"/>
    <property type="molecule type" value="Genomic_DNA"/>
</dbReference>
<dbReference type="Gene3D" id="1.25.40.20">
    <property type="entry name" value="Ankyrin repeat-containing domain"/>
    <property type="match status" value="1"/>
</dbReference>
<organism evidence="5 6">
    <name type="scientific">Delitschia confertaspora ATCC 74209</name>
    <dbReference type="NCBI Taxonomy" id="1513339"/>
    <lineage>
        <taxon>Eukaryota</taxon>
        <taxon>Fungi</taxon>
        <taxon>Dikarya</taxon>
        <taxon>Ascomycota</taxon>
        <taxon>Pezizomycotina</taxon>
        <taxon>Dothideomycetes</taxon>
        <taxon>Pleosporomycetidae</taxon>
        <taxon>Pleosporales</taxon>
        <taxon>Delitschiaceae</taxon>
        <taxon>Delitschia</taxon>
    </lineage>
</organism>
<keyword evidence="6" id="KW-1185">Reference proteome</keyword>
<keyword evidence="4" id="KW-0732">Signal</keyword>
<feature type="signal peptide" evidence="4">
    <location>
        <begin position="1"/>
        <end position="15"/>
    </location>
</feature>
<feature type="repeat" description="ANK" evidence="3">
    <location>
        <begin position="1"/>
        <end position="31"/>
    </location>
</feature>
<dbReference type="AlphaFoldDB" id="A0A9P4MQ00"/>
<evidence type="ECO:0000313" key="5">
    <source>
        <dbReference type="EMBL" id="KAF2198442.1"/>
    </source>
</evidence>
<dbReference type="Proteomes" id="UP000799536">
    <property type="component" value="Unassembled WGS sequence"/>
</dbReference>
<evidence type="ECO:0000256" key="4">
    <source>
        <dbReference type="SAM" id="SignalP"/>
    </source>
</evidence>
<dbReference type="PANTHER" id="PTHR24173:SF74">
    <property type="entry name" value="ANKYRIN REPEAT DOMAIN-CONTAINING PROTEIN 16"/>
    <property type="match status" value="1"/>
</dbReference>
<keyword evidence="2 3" id="KW-0040">ANK repeat</keyword>
<dbReference type="PROSITE" id="PS50088">
    <property type="entry name" value="ANK_REPEAT"/>
    <property type="match status" value="2"/>
</dbReference>
<dbReference type="InterPro" id="IPR002110">
    <property type="entry name" value="Ankyrin_rpt"/>
</dbReference>
<dbReference type="Pfam" id="PF12796">
    <property type="entry name" value="Ank_2"/>
    <property type="match status" value="1"/>
</dbReference>
<evidence type="ECO:0000313" key="6">
    <source>
        <dbReference type="Proteomes" id="UP000799536"/>
    </source>
</evidence>
<gene>
    <name evidence="5" type="ORF">GQ43DRAFT_378574</name>
</gene>
<sequence length="127" mass="13626">MFALHLACSAGLISAIYRLLEGGCDVNEEDRSYSTPLYHACFEAHLQISQELLARGADVNARGTPYGKAPQAASAGGHEQIVNLLGGRYGNALQAALYRGHEHIMKLLVNKNAIREPQGVPVVNSKA</sequence>
<dbReference type="InterPro" id="IPR036770">
    <property type="entry name" value="Ankyrin_rpt-contain_sf"/>
</dbReference>
<proteinExistence type="predicted"/>
<dbReference type="SUPFAM" id="SSF48403">
    <property type="entry name" value="Ankyrin repeat"/>
    <property type="match status" value="1"/>
</dbReference>
<dbReference type="PANTHER" id="PTHR24173">
    <property type="entry name" value="ANKYRIN REPEAT CONTAINING"/>
    <property type="match status" value="1"/>
</dbReference>
<protein>
    <submittedName>
        <fullName evidence="5">Ankyrin</fullName>
    </submittedName>
</protein>
<evidence type="ECO:0000256" key="2">
    <source>
        <dbReference type="ARBA" id="ARBA00023043"/>
    </source>
</evidence>
<feature type="chain" id="PRO_5040181846" evidence="4">
    <location>
        <begin position="16"/>
        <end position="127"/>
    </location>
</feature>
<evidence type="ECO:0000256" key="3">
    <source>
        <dbReference type="PROSITE-ProRule" id="PRU00023"/>
    </source>
</evidence>
<dbReference type="PROSITE" id="PS50297">
    <property type="entry name" value="ANK_REP_REGION"/>
    <property type="match status" value="2"/>
</dbReference>
<accession>A0A9P4MQ00</accession>
<comment type="caution">
    <text evidence="5">The sequence shown here is derived from an EMBL/GenBank/DDBJ whole genome shotgun (WGS) entry which is preliminary data.</text>
</comment>
<reference evidence="5" key="1">
    <citation type="journal article" date="2020" name="Stud. Mycol.">
        <title>101 Dothideomycetes genomes: a test case for predicting lifestyles and emergence of pathogens.</title>
        <authorList>
            <person name="Haridas S."/>
            <person name="Albert R."/>
            <person name="Binder M."/>
            <person name="Bloem J."/>
            <person name="Labutti K."/>
            <person name="Salamov A."/>
            <person name="Andreopoulos B."/>
            <person name="Baker S."/>
            <person name="Barry K."/>
            <person name="Bills G."/>
            <person name="Bluhm B."/>
            <person name="Cannon C."/>
            <person name="Castanera R."/>
            <person name="Culley D."/>
            <person name="Daum C."/>
            <person name="Ezra D."/>
            <person name="Gonzalez J."/>
            <person name="Henrissat B."/>
            <person name="Kuo A."/>
            <person name="Liang C."/>
            <person name="Lipzen A."/>
            <person name="Lutzoni F."/>
            <person name="Magnuson J."/>
            <person name="Mondo S."/>
            <person name="Nolan M."/>
            <person name="Ohm R."/>
            <person name="Pangilinan J."/>
            <person name="Park H.-J."/>
            <person name="Ramirez L."/>
            <person name="Alfaro M."/>
            <person name="Sun H."/>
            <person name="Tritt A."/>
            <person name="Yoshinaga Y."/>
            <person name="Zwiers L.-H."/>
            <person name="Turgeon B."/>
            <person name="Goodwin S."/>
            <person name="Spatafora J."/>
            <person name="Crous P."/>
            <person name="Grigoriev I."/>
        </authorList>
    </citation>
    <scope>NUCLEOTIDE SEQUENCE</scope>
    <source>
        <strain evidence="5">ATCC 74209</strain>
    </source>
</reference>
<name>A0A9P4MQ00_9PLEO</name>